<feature type="region of interest" description="Disordered" evidence="1">
    <location>
        <begin position="354"/>
        <end position="398"/>
    </location>
</feature>
<accession>A0A5J5EVI3</accession>
<protein>
    <recommendedName>
        <fullName evidence="2">PH domain-containing protein</fullName>
    </recommendedName>
</protein>
<dbReference type="InterPro" id="IPR001849">
    <property type="entry name" value="PH_domain"/>
</dbReference>
<reference evidence="3 4" key="1">
    <citation type="submission" date="2019-09" db="EMBL/GenBank/DDBJ databases">
        <title>Draft genome of the ectomycorrhizal ascomycete Sphaerosporella brunnea.</title>
        <authorList>
            <consortium name="DOE Joint Genome Institute"/>
            <person name="Benucci G.M."/>
            <person name="Marozzi G."/>
            <person name="Antonielli L."/>
            <person name="Sanchez S."/>
            <person name="Marco P."/>
            <person name="Wang X."/>
            <person name="Falini L.B."/>
            <person name="Barry K."/>
            <person name="Haridas S."/>
            <person name="Lipzen A."/>
            <person name="Labutti K."/>
            <person name="Grigoriev I.V."/>
            <person name="Murat C."/>
            <person name="Martin F."/>
            <person name="Albertini E."/>
            <person name="Donnini D."/>
            <person name="Bonito G."/>
        </authorList>
    </citation>
    <scope>NUCLEOTIDE SEQUENCE [LARGE SCALE GENOMIC DNA]</scope>
    <source>
        <strain evidence="3 4">Sb_GMNB300</strain>
    </source>
</reference>
<evidence type="ECO:0000259" key="2">
    <source>
        <dbReference type="PROSITE" id="PS50003"/>
    </source>
</evidence>
<name>A0A5J5EVI3_9PEZI</name>
<dbReference type="PROSITE" id="PS50003">
    <property type="entry name" value="PH_DOMAIN"/>
    <property type="match status" value="1"/>
</dbReference>
<feature type="domain" description="PH" evidence="2">
    <location>
        <begin position="100"/>
        <end position="222"/>
    </location>
</feature>
<dbReference type="Proteomes" id="UP000326924">
    <property type="component" value="Unassembled WGS sequence"/>
</dbReference>
<dbReference type="SUPFAM" id="SSF50729">
    <property type="entry name" value="PH domain-like"/>
    <property type="match status" value="1"/>
</dbReference>
<organism evidence="3 4">
    <name type="scientific">Sphaerosporella brunnea</name>
    <dbReference type="NCBI Taxonomy" id="1250544"/>
    <lineage>
        <taxon>Eukaryota</taxon>
        <taxon>Fungi</taxon>
        <taxon>Dikarya</taxon>
        <taxon>Ascomycota</taxon>
        <taxon>Pezizomycotina</taxon>
        <taxon>Pezizomycetes</taxon>
        <taxon>Pezizales</taxon>
        <taxon>Pyronemataceae</taxon>
        <taxon>Sphaerosporella</taxon>
    </lineage>
</organism>
<keyword evidence="4" id="KW-1185">Reference proteome</keyword>
<dbReference type="AlphaFoldDB" id="A0A5J5EVI3"/>
<feature type="region of interest" description="Disordered" evidence="1">
    <location>
        <begin position="241"/>
        <end position="306"/>
    </location>
</feature>
<evidence type="ECO:0000313" key="3">
    <source>
        <dbReference type="EMBL" id="KAA8903861.1"/>
    </source>
</evidence>
<dbReference type="SMART" id="SM00233">
    <property type="entry name" value="PH"/>
    <property type="match status" value="1"/>
</dbReference>
<feature type="compositionally biased region" description="Basic and acidic residues" evidence="1">
    <location>
        <begin position="379"/>
        <end position="392"/>
    </location>
</feature>
<comment type="caution">
    <text evidence="3">The sequence shown here is derived from an EMBL/GenBank/DDBJ whole genome shotgun (WGS) entry which is preliminary data.</text>
</comment>
<sequence>MFRASLEEHLSVGSIFTGNQINEDGSSGGLRISGFLPQSRPRRRTVTEIYPVSAGYSNAFPNVPPLPPAYGETDNLPPSRFKVLPREEEGREELPAYSCSLHKEAVLDRKMELRSPFERSHQRRWKKCYLVLHGTKLEIHKPKKITFFSSTKKVDPNRPVGYRPGKLLESYTLQLAEVGTAIDYKKRHFAIRLRVQTVQFLLSCRTLEVFLDWLEALSAAIDLSPSLEERFLPRYQTLPRRRRRRGNAAGAQVDTTPLGRQDANQESSDIISPAASTHPTTPPRLRRVQSPPEEEEVPFDTNGKWAPRNRLTREANLRYARRCMAALTSDAPRQSEFVICKGKRYRLLYESKKMVPDGGEPEDTTAVHSGKRSATGKGKGKEPMAEERDKSPPRLPEYDEVVGVAMVVTAW</sequence>
<dbReference type="Gene3D" id="2.30.29.30">
    <property type="entry name" value="Pleckstrin-homology domain (PH domain)/Phosphotyrosine-binding domain (PTB)"/>
    <property type="match status" value="1"/>
</dbReference>
<dbReference type="PANTHER" id="PTHR37283:SF1">
    <property type="entry name" value="PH DOMAIN-CONTAINING PROTEIN YHR131C"/>
    <property type="match status" value="1"/>
</dbReference>
<evidence type="ECO:0000313" key="4">
    <source>
        <dbReference type="Proteomes" id="UP000326924"/>
    </source>
</evidence>
<evidence type="ECO:0000256" key="1">
    <source>
        <dbReference type="SAM" id="MobiDB-lite"/>
    </source>
</evidence>
<dbReference type="InterPro" id="IPR011993">
    <property type="entry name" value="PH-like_dom_sf"/>
</dbReference>
<dbReference type="PANTHER" id="PTHR37283">
    <property type="entry name" value="PH DOMAIN-CONTAINING PROTEIN YHR131C"/>
    <property type="match status" value="1"/>
</dbReference>
<dbReference type="InParanoid" id="A0A5J5EVI3"/>
<proteinExistence type="predicted"/>
<dbReference type="EMBL" id="VXIS01000114">
    <property type="protein sequence ID" value="KAA8903861.1"/>
    <property type="molecule type" value="Genomic_DNA"/>
</dbReference>
<dbReference type="Pfam" id="PF00169">
    <property type="entry name" value="PH"/>
    <property type="match status" value="1"/>
</dbReference>
<gene>
    <name evidence="3" type="ORF">FN846DRAFT_891033</name>
</gene>
<dbReference type="OrthoDB" id="5865767at2759"/>